<evidence type="ECO:0000256" key="5">
    <source>
        <dbReference type="RuleBase" id="RU362024"/>
    </source>
</evidence>
<keyword evidence="4 5" id="KW-0949">S-adenosyl-L-methionine</keyword>
<evidence type="ECO:0000256" key="1">
    <source>
        <dbReference type="ARBA" id="ARBA00007228"/>
    </source>
</evidence>
<dbReference type="PIRSF" id="PIRSF004808">
    <property type="entry name" value="LasT"/>
    <property type="match status" value="1"/>
</dbReference>
<accession>A0A445MVI9</accession>
<keyword evidence="3 7" id="KW-0808">Transferase</keyword>
<dbReference type="InterPro" id="IPR004384">
    <property type="entry name" value="RNA_MeTrfase_TrmJ/LasT"/>
</dbReference>
<comment type="subunit">
    <text evidence="5">Homodimer.</text>
</comment>
<dbReference type="PANTHER" id="PTHR42786:SF2">
    <property type="entry name" value="TRNA (CYTIDINE_URIDINE-2'-O-)-METHYLTRANSFERASE TRMJ"/>
    <property type="match status" value="1"/>
</dbReference>
<dbReference type="InterPro" id="IPR029026">
    <property type="entry name" value="tRNA_m1G_MTases_N"/>
</dbReference>
<comment type="catalytic activity">
    <reaction evidence="5">
        <text>uridine(32) in tRNA + S-adenosyl-L-methionine = 2'-O-methyluridine(32) in tRNA + S-adenosyl-L-homocysteine + H(+)</text>
        <dbReference type="Rhea" id="RHEA:42936"/>
        <dbReference type="Rhea" id="RHEA-COMP:10107"/>
        <dbReference type="Rhea" id="RHEA-COMP:10290"/>
        <dbReference type="ChEBI" id="CHEBI:15378"/>
        <dbReference type="ChEBI" id="CHEBI:57856"/>
        <dbReference type="ChEBI" id="CHEBI:59789"/>
        <dbReference type="ChEBI" id="CHEBI:65315"/>
        <dbReference type="ChEBI" id="CHEBI:74478"/>
        <dbReference type="EC" id="2.1.1.200"/>
    </reaction>
</comment>
<dbReference type="InterPro" id="IPR029028">
    <property type="entry name" value="Alpha/beta_knot_MTases"/>
</dbReference>
<protein>
    <recommendedName>
        <fullName evidence="5">tRNA (cytidine/uridine-2'-O-)-methyltransferase TrmJ</fullName>
        <ecNumber evidence="5">2.1.1.200</ecNumber>
    </recommendedName>
    <alternativeName>
        <fullName evidence="5">tRNA (cytidine(32)/uridine(32)-2'-O)-methyltransferase</fullName>
    </alternativeName>
    <alternativeName>
        <fullName evidence="5">tRNA Cm32/Um32 methyltransferase</fullName>
    </alternativeName>
</protein>
<dbReference type="GO" id="GO:0106339">
    <property type="term" value="F:tRNA (cytidine(32)-2'-O)-methyltransferase activity"/>
    <property type="evidence" value="ECO:0007669"/>
    <property type="project" value="RHEA"/>
</dbReference>
<dbReference type="Gene3D" id="1.10.8.590">
    <property type="match status" value="1"/>
</dbReference>
<evidence type="ECO:0000259" key="6">
    <source>
        <dbReference type="Pfam" id="PF00588"/>
    </source>
</evidence>
<dbReference type="GO" id="GO:0005829">
    <property type="term" value="C:cytosol"/>
    <property type="evidence" value="ECO:0007669"/>
    <property type="project" value="TreeGrafter"/>
</dbReference>
<dbReference type="PANTHER" id="PTHR42786">
    <property type="entry name" value="TRNA/RRNA METHYLTRANSFERASE"/>
    <property type="match status" value="1"/>
</dbReference>
<dbReference type="EC" id="2.1.1.200" evidence="5"/>
<organism evidence="7">
    <name type="scientific">uncultured Desulfobacterium sp</name>
    <dbReference type="NCBI Taxonomy" id="201089"/>
    <lineage>
        <taxon>Bacteria</taxon>
        <taxon>Pseudomonadati</taxon>
        <taxon>Thermodesulfobacteriota</taxon>
        <taxon>Desulfobacteria</taxon>
        <taxon>Desulfobacterales</taxon>
        <taxon>Desulfobacteriaceae</taxon>
        <taxon>Desulfobacterium</taxon>
        <taxon>environmental samples</taxon>
    </lineage>
</organism>
<dbReference type="Pfam" id="PF00588">
    <property type="entry name" value="SpoU_methylase"/>
    <property type="match status" value="1"/>
</dbReference>
<dbReference type="InterPro" id="IPR001537">
    <property type="entry name" value="SpoU_MeTrfase"/>
</dbReference>
<dbReference type="GO" id="GO:0002128">
    <property type="term" value="P:tRNA nucleoside ribose methylation"/>
    <property type="evidence" value="ECO:0007669"/>
    <property type="project" value="TreeGrafter"/>
</dbReference>
<dbReference type="AlphaFoldDB" id="A0A445MVI9"/>
<comment type="similarity">
    <text evidence="1">Belongs to the class IV-like SAM-binding methyltransferase superfamily. RNA methyltransferase TrmH family.</text>
</comment>
<comment type="subcellular location">
    <subcellularLocation>
        <location evidence="5">Cytoplasm</location>
    </subcellularLocation>
</comment>
<sequence>MATGARLENISIVLVETQIPENIGSVARAMDNMGVRRLVLVEPKNCDLTRILRPATGSSVDVVEQMEVFADFKEALGPFQYVVGTTARIGAHRPSMTQPRRLAYDIIPISQENQVAIVFGPEDSGLTNEHLRYCHSIATIPTARFPSLNLAQAVMIFCYELFMASIDTEPRSVPRLANRFELEGMYEHMADVLKKIGFINPQNPEHWMLSIRRFLSRLPLRAGEVRLIRGICRQMNWYTDQYEKEKNRKGR</sequence>
<keyword evidence="5" id="KW-0963">Cytoplasm</keyword>
<keyword evidence="2 5" id="KW-0489">Methyltransferase</keyword>
<evidence type="ECO:0000256" key="2">
    <source>
        <dbReference type="ARBA" id="ARBA00022603"/>
    </source>
</evidence>
<dbReference type="GO" id="GO:0003723">
    <property type="term" value="F:RNA binding"/>
    <property type="evidence" value="ECO:0007669"/>
    <property type="project" value="InterPro"/>
</dbReference>
<dbReference type="GO" id="GO:0160206">
    <property type="term" value="F:tRNA (cytidine(32)/uridine(32)-2'-O)-methyltransferase activity"/>
    <property type="evidence" value="ECO:0007669"/>
    <property type="project" value="UniProtKB-EC"/>
</dbReference>
<dbReference type="EMBL" id="OJIN01000101">
    <property type="protein sequence ID" value="SPD73534.1"/>
    <property type="molecule type" value="Genomic_DNA"/>
</dbReference>
<comment type="catalytic activity">
    <reaction evidence="5">
        <text>cytidine(32) in tRNA + S-adenosyl-L-methionine = 2'-O-methylcytidine(32) in tRNA + S-adenosyl-L-homocysteine + H(+)</text>
        <dbReference type="Rhea" id="RHEA:42932"/>
        <dbReference type="Rhea" id="RHEA-COMP:10288"/>
        <dbReference type="Rhea" id="RHEA-COMP:10289"/>
        <dbReference type="ChEBI" id="CHEBI:15378"/>
        <dbReference type="ChEBI" id="CHEBI:57856"/>
        <dbReference type="ChEBI" id="CHEBI:59789"/>
        <dbReference type="ChEBI" id="CHEBI:74495"/>
        <dbReference type="ChEBI" id="CHEBI:82748"/>
        <dbReference type="EC" id="2.1.1.200"/>
    </reaction>
</comment>
<keyword evidence="5" id="KW-0819">tRNA processing</keyword>
<name>A0A445MVI9_9BACT</name>
<feature type="domain" description="tRNA/rRNA methyltransferase SpoU type" evidence="6">
    <location>
        <begin position="10"/>
        <end position="159"/>
    </location>
</feature>
<proteinExistence type="inferred from homology"/>
<reference evidence="7" key="1">
    <citation type="submission" date="2018-01" db="EMBL/GenBank/DDBJ databases">
        <authorList>
            <person name="Regsiter A."/>
            <person name="William W."/>
        </authorList>
    </citation>
    <scope>NUCLEOTIDE SEQUENCE</scope>
    <source>
        <strain evidence="7">TRIP AH-1</strain>
    </source>
</reference>
<comment type="function">
    <text evidence="5">Catalyzes the formation of 2'O-methylated cytidine (Cm32) or 2'O-methylated uridine (Um32) at position 32 in tRNA.</text>
</comment>
<evidence type="ECO:0000256" key="3">
    <source>
        <dbReference type="ARBA" id="ARBA00022679"/>
    </source>
</evidence>
<dbReference type="NCBIfam" id="TIGR00050">
    <property type="entry name" value="rRNA_methyl_1"/>
    <property type="match status" value="1"/>
</dbReference>
<dbReference type="SUPFAM" id="SSF75217">
    <property type="entry name" value="alpha/beta knot"/>
    <property type="match status" value="1"/>
</dbReference>
<gene>
    <name evidence="5" type="primary">trmJ</name>
    <name evidence="7" type="ORF">PITCH_A190110</name>
</gene>
<dbReference type="Gene3D" id="3.40.1280.10">
    <property type="match status" value="1"/>
</dbReference>
<dbReference type="CDD" id="cd18093">
    <property type="entry name" value="SpoU-like_TrmJ"/>
    <property type="match status" value="1"/>
</dbReference>
<evidence type="ECO:0000256" key="4">
    <source>
        <dbReference type="ARBA" id="ARBA00022691"/>
    </source>
</evidence>
<evidence type="ECO:0000313" key="7">
    <source>
        <dbReference type="EMBL" id="SPD73534.1"/>
    </source>
</evidence>